<proteinExistence type="predicted"/>
<accession>T0PQL2</accession>
<protein>
    <submittedName>
        <fullName evidence="2">Uncharacterized protein</fullName>
    </submittedName>
</protein>
<name>T0PQL2_SAPDV</name>
<dbReference type="VEuPathDB" id="FungiDB:SDRG_14383"/>
<evidence type="ECO:0000313" key="3">
    <source>
        <dbReference type="Proteomes" id="UP000030762"/>
    </source>
</evidence>
<gene>
    <name evidence="2" type="ORF">SDRG_14383</name>
</gene>
<keyword evidence="3" id="KW-1185">Reference proteome</keyword>
<evidence type="ECO:0000313" key="2">
    <source>
        <dbReference type="EMBL" id="EQC27799.1"/>
    </source>
</evidence>
<dbReference type="eggNOG" id="ENOG502SGFV">
    <property type="taxonomic scope" value="Eukaryota"/>
</dbReference>
<organism evidence="2 3">
    <name type="scientific">Saprolegnia diclina (strain VS20)</name>
    <dbReference type="NCBI Taxonomy" id="1156394"/>
    <lineage>
        <taxon>Eukaryota</taxon>
        <taxon>Sar</taxon>
        <taxon>Stramenopiles</taxon>
        <taxon>Oomycota</taxon>
        <taxon>Saprolegniomycetes</taxon>
        <taxon>Saprolegniales</taxon>
        <taxon>Saprolegniaceae</taxon>
        <taxon>Saprolegnia</taxon>
    </lineage>
</organism>
<dbReference type="EMBL" id="JH767202">
    <property type="protein sequence ID" value="EQC27799.1"/>
    <property type="molecule type" value="Genomic_DNA"/>
</dbReference>
<dbReference type="OMA" id="QHQANER"/>
<dbReference type="InParanoid" id="T0PQL2"/>
<feature type="region of interest" description="Disordered" evidence="1">
    <location>
        <begin position="36"/>
        <end position="64"/>
    </location>
</feature>
<evidence type="ECO:0000256" key="1">
    <source>
        <dbReference type="SAM" id="MobiDB-lite"/>
    </source>
</evidence>
<dbReference type="RefSeq" id="XP_008618729.1">
    <property type="nucleotide sequence ID" value="XM_008620507.1"/>
</dbReference>
<dbReference type="Proteomes" id="UP000030762">
    <property type="component" value="Unassembled WGS sequence"/>
</dbReference>
<reference evidence="2 3" key="1">
    <citation type="submission" date="2012-04" db="EMBL/GenBank/DDBJ databases">
        <title>The Genome Sequence of Saprolegnia declina VS20.</title>
        <authorList>
            <consortium name="The Broad Institute Genome Sequencing Platform"/>
            <person name="Russ C."/>
            <person name="Nusbaum C."/>
            <person name="Tyler B."/>
            <person name="van West P."/>
            <person name="Dieguez-Uribeondo J."/>
            <person name="de Bruijn I."/>
            <person name="Tripathy S."/>
            <person name="Jiang R."/>
            <person name="Young S.K."/>
            <person name="Zeng Q."/>
            <person name="Gargeya S."/>
            <person name="Fitzgerald M."/>
            <person name="Haas B."/>
            <person name="Abouelleil A."/>
            <person name="Alvarado L."/>
            <person name="Arachchi H.M."/>
            <person name="Berlin A."/>
            <person name="Chapman S.B."/>
            <person name="Goldberg J."/>
            <person name="Griggs A."/>
            <person name="Gujja S."/>
            <person name="Hansen M."/>
            <person name="Howarth C."/>
            <person name="Imamovic A."/>
            <person name="Larimer J."/>
            <person name="McCowen C."/>
            <person name="Montmayeur A."/>
            <person name="Murphy C."/>
            <person name="Neiman D."/>
            <person name="Pearson M."/>
            <person name="Priest M."/>
            <person name="Roberts A."/>
            <person name="Saif S."/>
            <person name="Shea T."/>
            <person name="Sisk P."/>
            <person name="Sykes S."/>
            <person name="Wortman J."/>
            <person name="Nusbaum C."/>
            <person name="Birren B."/>
        </authorList>
    </citation>
    <scope>NUCLEOTIDE SEQUENCE [LARGE SCALE GENOMIC DNA]</scope>
    <source>
        <strain evidence="2 3">VS20</strain>
    </source>
</reference>
<feature type="region of interest" description="Disordered" evidence="1">
    <location>
        <begin position="315"/>
        <end position="358"/>
    </location>
</feature>
<dbReference type="GeneID" id="19955110"/>
<dbReference type="AlphaFoldDB" id="T0PQL2"/>
<sequence length="388" mass="43789">MSDDDSDSEDILFGAKGAEYPRQKLRRVREIFLSRPQLEPQRRRSAIDLPLPPPRKDDARRKSEPIVVSTKLVRPSNETTTSEDDSADDFKQLFGNQIEHEVDANAERRAKQLSEAIFKVHRLCSPQGGRADVSIDAHKTQLESFAATLPRPSADHLAMALKELVRCQSIESKALHHSIYEHQASAKEALNRFESDFQHQLEQLRRTLAATIAAEQHQANERLATLTSELQHQVEQAVRPLQLPKLPPRQLPHVRFPKFAAKPGPSVRDLPHGLRTLPPLVPTMLHKRVEAKLAACSPDMLARVRKLTQVPTPLKREPLTTPWPKAPLSPQRTHASKWDQGVCREDNNRPPPAPLSGRFLRPEEEKELRALKNSLGVATAWMARALDD</sequence>
<dbReference type="OrthoDB" id="74070at2759"/>
<feature type="compositionally biased region" description="Basic and acidic residues" evidence="1">
    <location>
        <begin position="54"/>
        <end position="64"/>
    </location>
</feature>